<dbReference type="InterPro" id="IPR012808">
    <property type="entry name" value="CHP02453"/>
</dbReference>
<dbReference type="Pfam" id="PF09365">
    <property type="entry name" value="DUF2461"/>
    <property type="match status" value="1"/>
</dbReference>
<feature type="region of interest" description="Disordered" evidence="1">
    <location>
        <begin position="1"/>
        <end position="117"/>
    </location>
</feature>
<evidence type="ECO:0000313" key="2">
    <source>
        <dbReference type="EMBL" id="KAF1997957.1"/>
    </source>
</evidence>
<sequence length="384" mass="42815">MAKKAAKATAPAKGAAKRTAQESATPARHSKRSRPAAKTYVEQDSDEEVEDQTISSEDEAGNAKESDYENEDNKDPSSESDHEEASSEEDEGKRTKTPTGSGGKQSVVPLRKKQANEKELWKQGAKLEPGVQLIIKKPKAREAGNVQYADDTIHPNTMLFLKELAGNNDRQWLKMHDPDYRQSLQDFTTFLEKLTEKVVEIDDTIPELPVKDIIFRIYRDIRFSKDPTPYKTHFSAAWSRTGRKGPYAAYYVQVQPGGESFVGGGIWQPDAQSLSRLRSDIDRKPHKIKHVLVSKGIRKAFLGGVSDDKTKAVEAFTNLSMNKSTALKKHPKGYDADHSDIELLRLRNFTLGTKLPDEEVVGAKGLARIAELVACMLPFVSRSF</sequence>
<dbReference type="EMBL" id="ML977608">
    <property type="protein sequence ID" value="KAF1997957.1"/>
    <property type="molecule type" value="Genomic_DNA"/>
</dbReference>
<dbReference type="NCBIfam" id="TIGR02453">
    <property type="entry name" value="TIGR02453 family protein"/>
    <property type="match status" value="1"/>
</dbReference>
<protein>
    <submittedName>
        <fullName evidence="2">Uncharacterized protein</fullName>
    </submittedName>
</protein>
<feature type="compositionally biased region" description="Low complexity" evidence="1">
    <location>
        <begin position="7"/>
        <end position="18"/>
    </location>
</feature>
<evidence type="ECO:0000256" key="1">
    <source>
        <dbReference type="SAM" id="MobiDB-lite"/>
    </source>
</evidence>
<feature type="compositionally biased region" description="Basic and acidic residues" evidence="1">
    <location>
        <begin position="61"/>
        <end position="85"/>
    </location>
</feature>
<reference evidence="2" key="1">
    <citation type="journal article" date="2020" name="Stud. Mycol.">
        <title>101 Dothideomycetes genomes: a test case for predicting lifestyles and emergence of pathogens.</title>
        <authorList>
            <person name="Haridas S."/>
            <person name="Albert R."/>
            <person name="Binder M."/>
            <person name="Bloem J."/>
            <person name="Labutti K."/>
            <person name="Salamov A."/>
            <person name="Andreopoulos B."/>
            <person name="Baker S."/>
            <person name="Barry K."/>
            <person name="Bills G."/>
            <person name="Bluhm B."/>
            <person name="Cannon C."/>
            <person name="Castanera R."/>
            <person name="Culley D."/>
            <person name="Daum C."/>
            <person name="Ezra D."/>
            <person name="Gonzalez J."/>
            <person name="Henrissat B."/>
            <person name="Kuo A."/>
            <person name="Liang C."/>
            <person name="Lipzen A."/>
            <person name="Lutzoni F."/>
            <person name="Magnuson J."/>
            <person name="Mondo S."/>
            <person name="Nolan M."/>
            <person name="Ohm R."/>
            <person name="Pangilinan J."/>
            <person name="Park H.-J."/>
            <person name="Ramirez L."/>
            <person name="Alfaro M."/>
            <person name="Sun H."/>
            <person name="Tritt A."/>
            <person name="Yoshinaga Y."/>
            <person name="Zwiers L.-H."/>
            <person name="Turgeon B."/>
            <person name="Goodwin S."/>
            <person name="Spatafora J."/>
            <person name="Crous P."/>
            <person name="Grigoriev I."/>
        </authorList>
    </citation>
    <scope>NUCLEOTIDE SEQUENCE</scope>
    <source>
        <strain evidence="2">CBS 123094</strain>
    </source>
</reference>
<dbReference type="PANTHER" id="PTHR36452:SF1">
    <property type="entry name" value="DUF2461 DOMAIN-CONTAINING PROTEIN"/>
    <property type="match status" value="1"/>
</dbReference>
<name>A0A6A5W985_9PLEO</name>
<gene>
    <name evidence="2" type="ORF">P154DRAFT_524496</name>
</gene>
<dbReference type="Proteomes" id="UP000799779">
    <property type="component" value="Unassembled WGS sequence"/>
</dbReference>
<dbReference type="AlphaFoldDB" id="A0A6A5W985"/>
<evidence type="ECO:0000313" key="3">
    <source>
        <dbReference type="Proteomes" id="UP000799779"/>
    </source>
</evidence>
<keyword evidence="3" id="KW-1185">Reference proteome</keyword>
<organism evidence="2 3">
    <name type="scientific">Amniculicola lignicola CBS 123094</name>
    <dbReference type="NCBI Taxonomy" id="1392246"/>
    <lineage>
        <taxon>Eukaryota</taxon>
        <taxon>Fungi</taxon>
        <taxon>Dikarya</taxon>
        <taxon>Ascomycota</taxon>
        <taxon>Pezizomycotina</taxon>
        <taxon>Dothideomycetes</taxon>
        <taxon>Pleosporomycetidae</taxon>
        <taxon>Pleosporales</taxon>
        <taxon>Amniculicolaceae</taxon>
        <taxon>Amniculicola</taxon>
    </lineage>
</organism>
<proteinExistence type="predicted"/>
<dbReference type="OrthoDB" id="2537769at2759"/>
<feature type="compositionally biased region" description="Acidic residues" evidence="1">
    <location>
        <begin position="43"/>
        <end position="60"/>
    </location>
</feature>
<accession>A0A6A5W985</accession>
<dbReference type="PANTHER" id="PTHR36452">
    <property type="entry name" value="CHROMOSOME 12, WHOLE GENOME SHOTGUN SEQUENCE"/>
    <property type="match status" value="1"/>
</dbReference>